<dbReference type="EMBL" id="CP002996">
    <property type="protein sequence ID" value="AEM88943.1"/>
    <property type="molecule type" value="Genomic_DNA"/>
</dbReference>
<protein>
    <submittedName>
        <fullName evidence="1">Uncharacterized protein</fullName>
    </submittedName>
</protein>
<dbReference type="RefSeq" id="WP_014043878.1">
    <property type="nucleotide sequence ID" value="NC_015952.1"/>
</dbReference>
<keyword evidence="2" id="KW-1185">Reference proteome</keyword>
<dbReference type="Proteomes" id="UP000008703">
    <property type="component" value="Plasmid pSTRVI02"/>
</dbReference>
<geneLocation type="plasmid" evidence="1 2">
    <name>pSTRVI02</name>
</geneLocation>
<accession>G2PHZ2</accession>
<dbReference type="KEGG" id="svl:Strvi_0170"/>
<dbReference type="HOGENOM" id="CLU_1915984_0_0_11"/>
<organism evidence="1 2">
    <name type="scientific">Streptomyces violaceusniger (strain Tu 4113)</name>
    <dbReference type="NCBI Taxonomy" id="653045"/>
    <lineage>
        <taxon>Bacteria</taxon>
        <taxon>Bacillati</taxon>
        <taxon>Actinomycetota</taxon>
        <taxon>Actinomycetes</taxon>
        <taxon>Kitasatosporales</taxon>
        <taxon>Streptomycetaceae</taxon>
        <taxon>Streptomyces</taxon>
        <taxon>Streptomyces violaceusniger group</taxon>
    </lineage>
</organism>
<evidence type="ECO:0000313" key="1">
    <source>
        <dbReference type="EMBL" id="AEM88943.1"/>
    </source>
</evidence>
<gene>
    <name evidence="1" type="ORF">Strvi_0170</name>
</gene>
<reference evidence="1" key="1">
    <citation type="submission" date="2011-08" db="EMBL/GenBank/DDBJ databases">
        <title>Complete sequence of plasmid 2 of Streptomyces violaceusniger Tu 4113.</title>
        <authorList>
            <consortium name="US DOE Joint Genome Institute"/>
            <person name="Lucas S."/>
            <person name="Han J."/>
            <person name="Lapidus A."/>
            <person name="Cheng J.-F."/>
            <person name="Goodwin L."/>
            <person name="Pitluck S."/>
            <person name="Peters L."/>
            <person name="Ivanova N."/>
            <person name="Daligault H."/>
            <person name="Detter J.C."/>
            <person name="Han C."/>
            <person name="Tapia R."/>
            <person name="Land M."/>
            <person name="Hauser L."/>
            <person name="Kyrpides N."/>
            <person name="Ivanova N."/>
            <person name="Pagani I."/>
            <person name="Hagen A."/>
            <person name="Katz L."/>
            <person name="Fiedler H.-P."/>
            <person name="Keasling J."/>
            <person name="Fortman J."/>
            <person name="Woyke T."/>
        </authorList>
    </citation>
    <scope>NUCLEOTIDE SEQUENCE [LARGE SCALE GENOMIC DNA]</scope>
    <source>
        <strain evidence="1">Tu 4113</strain>
        <plasmid evidence="1">pSTRVI02</plasmid>
    </source>
</reference>
<sequence length="132" mass="14208">MTDSTPPTAREIRDLMGVIAKGVAADVDAAALGRLVVASLDSADPCPFGPMPDDPSHEHRLRTQATRVLGELLYTASLLSMSLRPDTDESSAISYIHSGLDRLVRSPVLRHLAECPGEPAAHHGQEETEEDR</sequence>
<dbReference type="AlphaFoldDB" id="G2PHZ2"/>
<keyword evidence="1" id="KW-0614">Plasmid</keyword>
<proteinExistence type="predicted"/>
<evidence type="ECO:0000313" key="2">
    <source>
        <dbReference type="Proteomes" id="UP000008703"/>
    </source>
</evidence>
<name>G2PHZ2_STRV4</name>